<dbReference type="GO" id="GO:0008270">
    <property type="term" value="F:zinc ion binding"/>
    <property type="evidence" value="ECO:0007669"/>
    <property type="project" value="UniProtKB-KW"/>
</dbReference>
<dbReference type="GO" id="GO:0005634">
    <property type="term" value="C:nucleus"/>
    <property type="evidence" value="ECO:0007669"/>
    <property type="project" value="UniProtKB-SubCell"/>
</dbReference>
<feature type="region of interest" description="Disordered" evidence="6">
    <location>
        <begin position="92"/>
        <end position="172"/>
    </location>
</feature>
<proteinExistence type="predicted"/>
<keyword evidence="4" id="KW-0862">Zinc</keyword>
<dbReference type="SUPFAM" id="SSF57716">
    <property type="entry name" value="Glucocorticoid receptor-like (DNA-binding domain)"/>
    <property type="match status" value="1"/>
</dbReference>
<evidence type="ECO:0000256" key="4">
    <source>
        <dbReference type="ARBA" id="ARBA00022833"/>
    </source>
</evidence>
<dbReference type="InterPro" id="IPR036957">
    <property type="entry name" value="Znf_PARP_sf"/>
</dbReference>
<evidence type="ECO:0000256" key="3">
    <source>
        <dbReference type="ARBA" id="ARBA00022771"/>
    </source>
</evidence>
<keyword evidence="5" id="KW-0539">Nucleus</keyword>
<protein>
    <submittedName>
        <fullName evidence="8">Zf-PARP-domain-containing protein</fullName>
    </submittedName>
</protein>
<feature type="compositionally biased region" description="Basic residues" evidence="6">
    <location>
        <begin position="124"/>
        <end position="137"/>
    </location>
</feature>
<dbReference type="PROSITE" id="PS50064">
    <property type="entry name" value="ZF_PARP_2"/>
    <property type="match status" value="1"/>
</dbReference>
<accession>A0A0J0XX00</accession>
<evidence type="ECO:0000313" key="8">
    <source>
        <dbReference type="EMBL" id="KLT45595.1"/>
    </source>
</evidence>
<evidence type="ECO:0000256" key="6">
    <source>
        <dbReference type="SAM" id="MobiDB-lite"/>
    </source>
</evidence>
<dbReference type="Gene3D" id="3.30.1740.10">
    <property type="entry name" value="Zinc finger, PARP-type"/>
    <property type="match status" value="1"/>
</dbReference>
<evidence type="ECO:0000256" key="5">
    <source>
        <dbReference type="ARBA" id="ARBA00023242"/>
    </source>
</evidence>
<dbReference type="GO" id="GO:0003677">
    <property type="term" value="F:DNA binding"/>
    <property type="evidence" value="ECO:0007669"/>
    <property type="project" value="InterPro"/>
</dbReference>
<keyword evidence="2" id="KW-0479">Metal-binding</keyword>
<evidence type="ECO:0000259" key="7">
    <source>
        <dbReference type="PROSITE" id="PS50064"/>
    </source>
</evidence>
<sequence>MSGYRVEVAPSARAGCNGPKPCHGTKIAKGELRLGVWVAFQDRGSFKWRHWGCECTSEKVINHLKEDYDEASELDGFDELPEAFQEKIIEAWKTGHVDPSDIPESAKKGEDDGEDDEDGSPKKAALKKAAAKKKAPAKKAADSDGDSPKKPAKKAAAKKAPAKKSKVRPGRD</sequence>
<feature type="compositionally biased region" description="Basic and acidic residues" evidence="6">
    <location>
        <begin position="139"/>
        <end position="149"/>
    </location>
</feature>
<comment type="subcellular location">
    <subcellularLocation>
        <location evidence="1">Nucleus</location>
    </subcellularLocation>
</comment>
<gene>
    <name evidence="8" type="ORF">CC85DRAFT_240131</name>
</gene>
<dbReference type="Proteomes" id="UP000053611">
    <property type="component" value="Unassembled WGS sequence"/>
</dbReference>
<dbReference type="GeneID" id="28980765"/>
<evidence type="ECO:0000256" key="2">
    <source>
        <dbReference type="ARBA" id="ARBA00022723"/>
    </source>
</evidence>
<dbReference type="STRING" id="879819.A0A0J0XX00"/>
<dbReference type="InterPro" id="IPR001510">
    <property type="entry name" value="Znf_PARP"/>
</dbReference>
<evidence type="ECO:0000313" key="9">
    <source>
        <dbReference type="Proteomes" id="UP000053611"/>
    </source>
</evidence>
<keyword evidence="3" id="KW-0863">Zinc-finger</keyword>
<name>A0A0J0XX00_9TREE</name>
<feature type="compositionally biased region" description="Basic and acidic residues" evidence="6">
    <location>
        <begin position="92"/>
        <end position="110"/>
    </location>
</feature>
<dbReference type="EMBL" id="KQ087180">
    <property type="protein sequence ID" value="KLT45595.1"/>
    <property type="molecule type" value="Genomic_DNA"/>
</dbReference>
<dbReference type="Pfam" id="PF00645">
    <property type="entry name" value="zf-PARP"/>
    <property type="match status" value="1"/>
</dbReference>
<dbReference type="OrthoDB" id="429950at2759"/>
<evidence type="ECO:0000256" key="1">
    <source>
        <dbReference type="ARBA" id="ARBA00004123"/>
    </source>
</evidence>
<dbReference type="SMART" id="SM01336">
    <property type="entry name" value="zf-PARP"/>
    <property type="match status" value="1"/>
</dbReference>
<organism evidence="8 9">
    <name type="scientific">Cutaneotrichosporon oleaginosum</name>
    <dbReference type="NCBI Taxonomy" id="879819"/>
    <lineage>
        <taxon>Eukaryota</taxon>
        <taxon>Fungi</taxon>
        <taxon>Dikarya</taxon>
        <taxon>Basidiomycota</taxon>
        <taxon>Agaricomycotina</taxon>
        <taxon>Tremellomycetes</taxon>
        <taxon>Trichosporonales</taxon>
        <taxon>Trichosporonaceae</taxon>
        <taxon>Cutaneotrichosporon</taxon>
    </lineage>
</organism>
<feature type="domain" description="PARP-type" evidence="7">
    <location>
        <begin position="4"/>
        <end position="96"/>
    </location>
</feature>
<dbReference type="AlphaFoldDB" id="A0A0J0XX00"/>
<dbReference type="RefSeq" id="XP_018282086.1">
    <property type="nucleotide sequence ID" value="XM_018420162.1"/>
</dbReference>
<feature type="compositionally biased region" description="Basic residues" evidence="6">
    <location>
        <begin position="150"/>
        <end position="172"/>
    </location>
</feature>
<keyword evidence="9" id="KW-1185">Reference proteome</keyword>
<reference evidence="8 9" key="1">
    <citation type="submission" date="2015-03" db="EMBL/GenBank/DDBJ databases">
        <title>Genomics and transcriptomics of the oil-accumulating basidiomycete yeast T. oleaginosus allow insights into substrate utilization and the diverse evolutionary trajectories of mating systems in fungi.</title>
        <authorList>
            <consortium name="DOE Joint Genome Institute"/>
            <person name="Kourist R."/>
            <person name="Kracht O."/>
            <person name="Bracharz F."/>
            <person name="Lipzen A."/>
            <person name="Nolan M."/>
            <person name="Ohm R."/>
            <person name="Grigoriev I."/>
            <person name="Sun S."/>
            <person name="Heitman J."/>
            <person name="Bruck T."/>
            <person name="Nowrousian M."/>
        </authorList>
    </citation>
    <scope>NUCLEOTIDE SEQUENCE [LARGE SCALE GENOMIC DNA]</scope>
    <source>
        <strain evidence="8 9">IBC0246</strain>
    </source>
</reference>